<evidence type="ECO:0008006" key="4">
    <source>
        <dbReference type="Google" id="ProtNLM"/>
    </source>
</evidence>
<evidence type="ECO:0000313" key="3">
    <source>
        <dbReference type="Proteomes" id="UP001595926"/>
    </source>
</evidence>
<dbReference type="EMBL" id="JBHSJH010000001">
    <property type="protein sequence ID" value="MFC4891573.1"/>
    <property type="molecule type" value="Genomic_DNA"/>
</dbReference>
<keyword evidence="1" id="KW-0175">Coiled coil</keyword>
<protein>
    <recommendedName>
        <fullName evidence="4">Apea-like HEPN domain-containing protein</fullName>
    </recommendedName>
</protein>
<reference evidence="3" key="1">
    <citation type="journal article" date="2019" name="Int. J. Syst. Evol. Microbiol.">
        <title>The Global Catalogue of Microorganisms (GCM) 10K type strain sequencing project: providing services to taxonomists for standard genome sequencing and annotation.</title>
        <authorList>
            <consortium name="The Broad Institute Genomics Platform"/>
            <consortium name="The Broad Institute Genome Sequencing Center for Infectious Disease"/>
            <person name="Wu L."/>
            <person name="Ma J."/>
        </authorList>
    </citation>
    <scope>NUCLEOTIDE SEQUENCE [LARGE SCALE GENOMIC DNA]</scope>
    <source>
        <strain evidence="3">CGMCC 1.13718</strain>
    </source>
</reference>
<comment type="caution">
    <text evidence="2">The sequence shown here is derived from an EMBL/GenBank/DDBJ whole genome shotgun (WGS) entry which is preliminary data.</text>
</comment>
<keyword evidence="3" id="KW-1185">Reference proteome</keyword>
<name>A0ABV9T9Z5_9GAMM</name>
<organism evidence="2 3">
    <name type="scientific">Pseudofrancisella aestuarii</name>
    <dbReference type="NCBI Taxonomy" id="2670347"/>
    <lineage>
        <taxon>Bacteria</taxon>
        <taxon>Pseudomonadati</taxon>
        <taxon>Pseudomonadota</taxon>
        <taxon>Gammaproteobacteria</taxon>
        <taxon>Thiotrichales</taxon>
        <taxon>Francisellaceae</taxon>
        <taxon>Pseudofrancisella</taxon>
    </lineage>
</organism>
<accession>A0ABV9T9Z5</accession>
<gene>
    <name evidence="2" type="ORF">ACFPDQ_00740</name>
</gene>
<dbReference type="RefSeq" id="WP_119330686.1">
    <property type="nucleotide sequence ID" value="NZ_JBHSJH010000001.1"/>
</dbReference>
<evidence type="ECO:0000256" key="1">
    <source>
        <dbReference type="SAM" id="Coils"/>
    </source>
</evidence>
<feature type="coiled-coil region" evidence="1">
    <location>
        <begin position="331"/>
        <end position="358"/>
    </location>
</feature>
<dbReference type="Proteomes" id="UP001595926">
    <property type="component" value="Unassembled WGS sequence"/>
</dbReference>
<evidence type="ECO:0000313" key="2">
    <source>
        <dbReference type="EMBL" id="MFC4891573.1"/>
    </source>
</evidence>
<sequence length="488" mass="58469">MSIKYERSDFSMATLISGNNKFEKCAVILNFPNHLDIRFNSLEDKDRFKKEFCKKEMSKELKVIRHGFSDLLLTYWIASCNEDVPPKLVAVVTFTYAFSVQRLQEDTYQTKFKEIYIEYPFFYYNHFFRSLINGSEFVFFENSLIKISFYEEKKEFKSYTGKNSQRETVKRYFHITNKKNDVEFLIKDIFIILKKINYFFTVIFQDLPIEPESVYFSYNALDSLLLERKYSNDTHVSFVFQSYIKESILRLFHNFYKEYDRLEYSCYALDICNFSNWSKEARSTELIFLFNGCAHALDDITNQTSKKNSNTQLMNKLKIIRDENNLDKEVYKVLDELIEFKRNQKDNYRNRLKSLIKSFALHDFKDVLSADDKEYLKQKKPEFSIFLDRNSSSMFLYDLFMKEPCLLNKMENKTIKNIVSEIVDCRNNLSHGRDIKNINKLIEAFINVKVILRLAIIDIIDNESLINKTHLWLKSREELSRYYKNIEE</sequence>
<proteinExistence type="predicted"/>